<proteinExistence type="predicted"/>
<organism evidence="1 2">
    <name type="scientific">Synechococcus phage S-CAM1</name>
    <dbReference type="NCBI Taxonomy" id="754037"/>
    <lineage>
        <taxon>Viruses</taxon>
        <taxon>Duplodnaviria</taxon>
        <taxon>Heunggongvirae</taxon>
        <taxon>Uroviricota</taxon>
        <taxon>Caudoviricetes</taxon>
        <taxon>Pantevenvirales</taxon>
        <taxon>Kyanoviridae</taxon>
        <taxon>Anaposvirus</taxon>
        <taxon>Anaposvirus socalone</taxon>
    </lineage>
</organism>
<dbReference type="Proteomes" id="UP000241265">
    <property type="component" value="Genome"/>
</dbReference>
<evidence type="ECO:0000313" key="1">
    <source>
        <dbReference type="EMBL" id="AOV58333.1"/>
    </source>
</evidence>
<protein>
    <submittedName>
        <fullName evidence="1">Uncharacterized protein</fullName>
    </submittedName>
</protein>
<name>A0A1D8KI56_9CAUD</name>
<dbReference type="EMBL" id="KU686196">
    <property type="protein sequence ID" value="AOV58333.1"/>
    <property type="molecule type" value="Genomic_DNA"/>
</dbReference>
<reference evidence="1 2" key="1">
    <citation type="journal article" date="2016" name="Virology">
        <title>The genomic content and context of auxiliary metabolic genes in marine cyanomyoviruses.</title>
        <authorList>
            <person name="Crummett L.T."/>
            <person name="Puxty R.J."/>
            <person name="Weihe C."/>
            <person name="Marston M.F."/>
            <person name="Martiny J.B."/>
        </authorList>
    </citation>
    <scope>NUCLEOTIDE SEQUENCE [LARGE SCALE GENOMIC DNA]</scope>
    <source>
        <strain evidence="1">0910CC29</strain>
    </source>
</reference>
<gene>
    <name evidence="1" type="ORF">C290910_078</name>
</gene>
<evidence type="ECO:0000313" key="2">
    <source>
        <dbReference type="Proteomes" id="UP000241265"/>
    </source>
</evidence>
<sequence>MLQYTPTTHHTMTPTVTRFQSVIDHYTRSVAPLNEQYTNTLNAGGKMRGTVGKLYEDIAQGIVYTVDPSLVVKHNDYILIESRGGQYYKKVQVDLHVYKDDELVCIIECKTYLDSSMLDRACSEFDKIRRVYPDVPAAVFTGQFDVKQETYDWFKDECEFDTFIVNQTKQRDSNNPIYKTCDPLDTQSLESFADWVRSAVNQ</sequence>
<accession>A0A1D8KI56</accession>